<keyword evidence="7" id="KW-0256">Endoplasmic reticulum</keyword>
<keyword evidence="8" id="KW-0274">FAD</keyword>
<evidence type="ECO:0000256" key="15">
    <source>
        <dbReference type="SAM" id="MobiDB-lite"/>
    </source>
</evidence>
<dbReference type="InterPro" id="IPR037192">
    <property type="entry name" value="ERO1-like_sf"/>
</dbReference>
<keyword evidence="9" id="KW-0249">Electron transport</keyword>
<comment type="caution">
    <text evidence="16">The sequence shown here is derived from an EMBL/GenBank/DDBJ whole genome shotgun (WGS) entry which is preliminary data.</text>
</comment>
<dbReference type="EMBL" id="JADDUC020000003">
    <property type="protein sequence ID" value="KAI1240801.1"/>
    <property type="molecule type" value="Genomic_DNA"/>
</dbReference>
<keyword evidence="12" id="KW-1015">Disulfide bond</keyword>
<evidence type="ECO:0000256" key="8">
    <source>
        <dbReference type="ARBA" id="ARBA00022827"/>
    </source>
</evidence>
<dbReference type="AlphaFoldDB" id="A0A835TZ81"/>
<dbReference type="PANTHER" id="PTHR12613">
    <property type="entry name" value="ERO1-RELATED"/>
    <property type="match status" value="1"/>
</dbReference>
<comment type="cofactor">
    <cofactor evidence="1">
        <name>FAD</name>
        <dbReference type="ChEBI" id="CHEBI:57692"/>
    </cofactor>
</comment>
<evidence type="ECO:0000256" key="1">
    <source>
        <dbReference type="ARBA" id="ARBA00001974"/>
    </source>
</evidence>
<dbReference type="OrthoDB" id="269384at2759"/>
<evidence type="ECO:0000313" key="17">
    <source>
        <dbReference type="EMBL" id="KAI1240801.1"/>
    </source>
</evidence>
<dbReference type="Proteomes" id="UP000618051">
    <property type="component" value="Unassembled WGS sequence"/>
</dbReference>
<reference evidence="17 18" key="2">
    <citation type="journal article" date="2021" name="J. Hered.">
        <title>Feather Gene Expression Elucidates the Developmental Basis of Plumage Iridescence in African Starlings.</title>
        <authorList>
            <person name="Rubenstein D.R."/>
            <person name="Corvelo A."/>
            <person name="MacManes M.D."/>
            <person name="Maia R."/>
            <person name="Narzisi G."/>
            <person name="Rousaki A."/>
            <person name="Vandenabeele P."/>
            <person name="Shawkey M.D."/>
            <person name="Solomon J."/>
        </authorList>
    </citation>
    <scope>NUCLEOTIDE SEQUENCE [LARGE SCALE GENOMIC DNA]</scope>
    <source>
        <strain evidence="17">SS15</strain>
    </source>
</reference>
<dbReference type="GO" id="GO:0016972">
    <property type="term" value="F:thiol oxidase activity"/>
    <property type="evidence" value="ECO:0007669"/>
    <property type="project" value="InterPro"/>
</dbReference>
<organism evidence="16">
    <name type="scientific">Lamprotornis superbus</name>
    <dbReference type="NCBI Taxonomy" id="245042"/>
    <lineage>
        <taxon>Eukaryota</taxon>
        <taxon>Metazoa</taxon>
        <taxon>Chordata</taxon>
        <taxon>Craniata</taxon>
        <taxon>Vertebrata</taxon>
        <taxon>Euteleostomi</taxon>
        <taxon>Archelosauria</taxon>
        <taxon>Archosauria</taxon>
        <taxon>Dinosauria</taxon>
        <taxon>Saurischia</taxon>
        <taxon>Theropoda</taxon>
        <taxon>Coelurosauria</taxon>
        <taxon>Aves</taxon>
        <taxon>Neognathae</taxon>
        <taxon>Neoaves</taxon>
        <taxon>Telluraves</taxon>
        <taxon>Australaves</taxon>
        <taxon>Passeriformes</taxon>
        <taxon>Sturnidae</taxon>
        <taxon>Lamprotornis</taxon>
    </lineage>
</organism>
<keyword evidence="13" id="KW-0325">Glycoprotein</keyword>
<evidence type="ECO:0000256" key="2">
    <source>
        <dbReference type="ARBA" id="ARBA00004367"/>
    </source>
</evidence>
<dbReference type="InterPro" id="IPR007266">
    <property type="entry name" value="Ero1"/>
</dbReference>
<keyword evidence="14" id="KW-0676">Redox-active center</keyword>
<evidence type="ECO:0000256" key="5">
    <source>
        <dbReference type="ARBA" id="ARBA00022630"/>
    </source>
</evidence>
<evidence type="ECO:0000256" key="3">
    <source>
        <dbReference type="ARBA" id="ARBA00008277"/>
    </source>
</evidence>
<evidence type="ECO:0000256" key="13">
    <source>
        <dbReference type="ARBA" id="ARBA00023180"/>
    </source>
</evidence>
<dbReference type="Pfam" id="PF04137">
    <property type="entry name" value="ERO1"/>
    <property type="match status" value="2"/>
</dbReference>
<evidence type="ECO:0000256" key="14">
    <source>
        <dbReference type="ARBA" id="ARBA00023284"/>
    </source>
</evidence>
<evidence type="ECO:0000313" key="18">
    <source>
        <dbReference type="Proteomes" id="UP000618051"/>
    </source>
</evidence>
<dbReference type="EMBL" id="JADDUC010000030">
    <property type="protein sequence ID" value="KAG0123243.1"/>
    <property type="molecule type" value="Genomic_DNA"/>
</dbReference>
<dbReference type="SUPFAM" id="SSF110019">
    <property type="entry name" value="ERO1-like"/>
    <property type="match status" value="1"/>
</dbReference>
<dbReference type="GO" id="GO:0071949">
    <property type="term" value="F:FAD binding"/>
    <property type="evidence" value="ECO:0007669"/>
    <property type="project" value="InterPro"/>
</dbReference>
<evidence type="ECO:0008006" key="19">
    <source>
        <dbReference type="Google" id="ProtNLM"/>
    </source>
</evidence>
<keyword evidence="6" id="KW-0732">Signal</keyword>
<reference evidence="16" key="1">
    <citation type="submission" date="2020-10" db="EMBL/GenBank/DDBJ databases">
        <title>Feather gene expression reveals the developmental basis of iridescence in African starlings.</title>
        <authorList>
            <person name="Rubenstein D.R."/>
        </authorList>
    </citation>
    <scope>NUCLEOTIDE SEQUENCE</scope>
    <source>
        <strain evidence="16">SS15</strain>
        <tissue evidence="16">Liver</tissue>
    </source>
</reference>
<evidence type="ECO:0000256" key="12">
    <source>
        <dbReference type="ARBA" id="ARBA00023157"/>
    </source>
</evidence>
<evidence type="ECO:0000313" key="16">
    <source>
        <dbReference type="EMBL" id="KAG0123243.1"/>
    </source>
</evidence>
<keyword evidence="18" id="KW-1185">Reference proteome</keyword>
<name>A0A835TZ81_9PASS</name>
<reference evidence="17" key="3">
    <citation type="submission" date="2022-01" db="EMBL/GenBank/DDBJ databases">
        <authorList>
            <person name="Rubenstein D.R."/>
        </authorList>
    </citation>
    <scope>NUCLEOTIDE SEQUENCE</scope>
    <source>
        <strain evidence="17">SS15</strain>
        <tissue evidence="17">Liver</tissue>
    </source>
</reference>
<evidence type="ECO:0000256" key="7">
    <source>
        <dbReference type="ARBA" id="ARBA00022824"/>
    </source>
</evidence>
<dbReference type="GO" id="GO:0015035">
    <property type="term" value="F:protein-disulfide reductase activity"/>
    <property type="evidence" value="ECO:0007669"/>
    <property type="project" value="InterPro"/>
</dbReference>
<keyword evidence="11" id="KW-0472">Membrane</keyword>
<keyword evidence="4" id="KW-0813">Transport</keyword>
<gene>
    <name evidence="17" type="ORF">IHE44_0009244</name>
    <name evidence="16" type="ORF">IHE44_007696</name>
</gene>
<protein>
    <recommendedName>
        <fullName evidence="19">ERO1-like protein beta</fullName>
    </recommendedName>
</protein>
<comment type="similarity">
    <text evidence="3">Belongs to the EROs family.</text>
</comment>
<sequence length="476" mass="54862">MKSIPEYSKAANNSKELEDCEQANKLGAVNSTLSNQSKEAFIDWARYDDSQDHFCELDDERSPDAQYVDLLLNPERYTGYKGPSAWRVWNSIYEENCFKPRSVYRPLNPLAPSRETWGKPRWGPNVKEFTRRFDPAETKGEGPRRLKNLYFLYLIELRALSKVAPYFERAVVDLYTGNGHEDAESKALLLDIFRDTKSFHMHFDEKSMFAGDKKGAKSLKEEFRLHFKNISRIMDCVGCDKCRLWGKLQVQFILRRVSDTEEIHNQGSRQEFPDEKDHSKHYVTCISQLTFQICLLKSKRVKFPKTGKFSLYSLNSTQFVRPTDMGNMTHYHELSTVKHHEDYRSTSPRHPQEPELVPSGTHSNTQSILSTVSCAPGLADALLTNWSCTGKLDFDQGHMSAGLASCSRHYSGIEEIKNPVSAPLQVSWNMSSLHENLDRLSQQRPSLPYTWMLWMSYCMFTLVCLCWDLSKLSAHT</sequence>
<keyword evidence="5" id="KW-0285">Flavoprotein</keyword>
<accession>A0A835TZ81</accession>
<dbReference type="GO" id="GO:0034975">
    <property type="term" value="P:protein folding in endoplasmic reticulum"/>
    <property type="evidence" value="ECO:0007669"/>
    <property type="project" value="InterPro"/>
</dbReference>
<dbReference type="GO" id="GO:0005789">
    <property type="term" value="C:endoplasmic reticulum membrane"/>
    <property type="evidence" value="ECO:0007669"/>
    <property type="project" value="UniProtKB-SubCell"/>
</dbReference>
<evidence type="ECO:0000256" key="6">
    <source>
        <dbReference type="ARBA" id="ARBA00022729"/>
    </source>
</evidence>
<feature type="region of interest" description="Disordered" evidence="15">
    <location>
        <begin position="340"/>
        <end position="364"/>
    </location>
</feature>
<evidence type="ECO:0000256" key="10">
    <source>
        <dbReference type="ARBA" id="ARBA00023002"/>
    </source>
</evidence>
<evidence type="ECO:0000256" key="11">
    <source>
        <dbReference type="ARBA" id="ARBA00023136"/>
    </source>
</evidence>
<dbReference type="PANTHER" id="PTHR12613:SF2">
    <property type="entry name" value="ERO1-LIKE PROTEIN BETA"/>
    <property type="match status" value="1"/>
</dbReference>
<proteinExistence type="inferred from homology"/>
<evidence type="ECO:0000256" key="9">
    <source>
        <dbReference type="ARBA" id="ARBA00022982"/>
    </source>
</evidence>
<evidence type="ECO:0000256" key="4">
    <source>
        <dbReference type="ARBA" id="ARBA00022448"/>
    </source>
</evidence>
<keyword evidence="10" id="KW-0560">Oxidoreductase</keyword>
<comment type="subcellular location">
    <subcellularLocation>
        <location evidence="2">Endoplasmic reticulum membrane</location>
        <topology evidence="2">Peripheral membrane protein</topology>
        <orientation evidence="2">Lumenal side</orientation>
    </subcellularLocation>
</comment>